<organism evidence="1">
    <name type="scientific">Rhizophora mucronata</name>
    <name type="common">Asiatic mangrove</name>
    <dbReference type="NCBI Taxonomy" id="61149"/>
    <lineage>
        <taxon>Eukaryota</taxon>
        <taxon>Viridiplantae</taxon>
        <taxon>Streptophyta</taxon>
        <taxon>Embryophyta</taxon>
        <taxon>Tracheophyta</taxon>
        <taxon>Spermatophyta</taxon>
        <taxon>Magnoliopsida</taxon>
        <taxon>eudicotyledons</taxon>
        <taxon>Gunneridae</taxon>
        <taxon>Pentapetalae</taxon>
        <taxon>rosids</taxon>
        <taxon>fabids</taxon>
        <taxon>Malpighiales</taxon>
        <taxon>Rhizophoraceae</taxon>
        <taxon>Rhizophora</taxon>
    </lineage>
</organism>
<protein>
    <submittedName>
        <fullName evidence="1">Uncharacterized protein</fullName>
    </submittedName>
</protein>
<reference evidence="1" key="1">
    <citation type="submission" date="2018-02" db="EMBL/GenBank/DDBJ databases">
        <title>Rhizophora mucronata_Transcriptome.</title>
        <authorList>
            <person name="Meera S.P."/>
            <person name="Sreeshan A."/>
            <person name="Augustine A."/>
        </authorList>
    </citation>
    <scope>NUCLEOTIDE SEQUENCE</scope>
    <source>
        <tissue evidence="1">Leaf</tissue>
    </source>
</reference>
<sequence>MIPCHRKSLNHCLWA</sequence>
<name>A0A2P2PWF2_RHIMU</name>
<proteinExistence type="predicted"/>
<dbReference type="EMBL" id="GGEC01078600">
    <property type="protein sequence ID" value="MBX59084.1"/>
    <property type="molecule type" value="Transcribed_RNA"/>
</dbReference>
<accession>A0A2P2PWF2</accession>
<evidence type="ECO:0000313" key="1">
    <source>
        <dbReference type="EMBL" id="MBX59084.1"/>
    </source>
</evidence>